<dbReference type="InterPro" id="IPR046342">
    <property type="entry name" value="CBS_dom_sf"/>
</dbReference>
<keyword evidence="5" id="KW-0479">Metal-binding</keyword>
<evidence type="ECO:0000256" key="5">
    <source>
        <dbReference type="PIRSR" id="PIRSR004692-2"/>
    </source>
</evidence>
<keyword evidence="3 7" id="KW-0129">CBS domain</keyword>
<evidence type="ECO:0000259" key="8">
    <source>
        <dbReference type="PROSITE" id="PS51371"/>
    </source>
</evidence>
<evidence type="ECO:0000313" key="11">
    <source>
        <dbReference type="Proteomes" id="UP000061135"/>
    </source>
</evidence>
<dbReference type="PIRSF" id="PIRSF004692">
    <property type="entry name" value="KdsD_KpsF"/>
    <property type="match status" value="1"/>
</dbReference>
<keyword evidence="5" id="KW-0862">Zinc</keyword>
<dbReference type="NCBIfam" id="TIGR00393">
    <property type="entry name" value="kpsF"/>
    <property type="match status" value="1"/>
</dbReference>
<dbReference type="OrthoDB" id="9762536at2"/>
<dbReference type="RefSeq" id="WP_046330873.1">
    <property type="nucleotide sequence ID" value="NZ_CP007501.1"/>
</dbReference>
<keyword evidence="11" id="KW-1185">Reference proteome</keyword>
<dbReference type="PROSITE" id="PS51371">
    <property type="entry name" value="CBS"/>
    <property type="match status" value="2"/>
</dbReference>
<feature type="domain" description="CBS" evidence="8">
    <location>
        <begin position="211"/>
        <end position="269"/>
    </location>
</feature>
<keyword evidence="10" id="KW-0413">Isomerase</keyword>
<proteinExistence type="inferred from homology"/>
<dbReference type="SUPFAM" id="SSF53697">
    <property type="entry name" value="SIS domain"/>
    <property type="match status" value="1"/>
</dbReference>
<evidence type="ECO:0000256" key="4">
    <source>
        <dbReference type="PIRNR" id="PIRNR004692"/>
    </source>
</evidence>
<evidence type="ECO:0000256" key="3">
    <source>
        <dbReference type="ARBA" id="ARBA00023122"/>
    </source>
</evidence>
<dbReference type="SMART" id="SM00116">
    <property type="entry name" value="CBS"/>
    <property type="match status" value="2"/>
</dbReference>
<feature type="site" description="Catalytically relevant" evidence="6">
    <location>
        <position position="194"/>
    </location>
</feature>
<dbReference type="Gene3D" id="3.10.580.10">
    <property type="entry name" value="CBS-domain"/>
    <property type="match status" value="1"/>
</dbReference>
<dbReference type="InterPro" id="IPR050986">
    <property type="entry name" value="GutQ/KpsF_isomerases"/>
</dbReference>
<keyword evidence="2" id="KW-0677">Repeat</keyword>
<feature type="domain" description="SIS" evidence="9">
    <location>
        <begin position="42"/>
        <end position="185"/>
    </location>
</feature>
<dbReference type="InterPro" id="IPR035474">
    <property type="entry name" value="SIS_Kpsf"/>
</dbReference>
<dbReference type="GO" id="GO:0046872">
    <property type="term" value="F:metal ion binding"/>
    <property type="evidence" value="ECO:0007669"/>
    <property type="project" value="UniProtKB-KW"/>
</dbReference>
<dbReference type="STRING" id="1835254.CL55_00018920"/>
<reference evidence="10 11" key="1">
    <citation type="submission" date="2014-03" db="EMBL/GenBank/DDBJ databases">
        <title>Genome of Polynucleobacter strain MWH-MoK4.</title>
        <authorList>
            <person name="Hahn M.W."/>
        </authorList>
    </citation>
    <scope>NUCLEOTIDE SEQUENCE [LARGE SCALE GENOMIC DNA]</scope>
    <source>
        <strain evidence="10 11">MWH-MoK4</strain>
    </source>
</reference>
<sequence length="330" mass="35043">MIAKTRDRTLKLARDTLTIEAAALHTMRDRLEGADADALVLAVDLLHSCKGRIVVSGIGKSGHIARKIAATFASTGSPAFFVHPAEASHGDLGMVTRDDVFVALSNSGETDELLTIVPIVKRTGAKLIALTGAPNSSLAKLADAHLDTSVEKEACPLNLAPTTSTTAALAMGDALAVALLDARGFQAEDFQRSHPGGRLGRKQLMHVSEVMRSFDETPKIAISASLQDALIEMTAKRMGMVVTLDKANKVAGIFTDGDLRRLLEKSTNLDGLTLEKAITAAPRTIPPELLAEEAIEMMEKHRINHLVVTDPAGALLGALNLHDLFAAKVI</sequence>
<dbReference type="HOGENOM" id="CLU_040681_13_1_4"/>
<dbReference type="PANTHER" id="PTHR42745:SF1">
    <property type="entry name" value="ARABINOSE 5-PHOSPHATE ISOMERASE KDSD"/>
    <property type="match status" value="1"/>
</dbReference>
<dbReference type="KEGG" id="pdq:CL55_00018920"/>
<dbReference type="PANTHER" id="PTHR42745">
    <property type="match status" value="1"/>
</dbReference>
<evidence type="ECO:0000313" key="10">
    <source>
        <dbReference type="EMBL" id="AKD26225.1"/>
    </source>
</evidence>
<dbReference type="GO" id="GO:1901135">
    <property type="term" value="P:carbohydrate derivative metabolic process"/>
    <property type="evidence" value="ECO:0007669"/>
    <property type="project" value="InterPro"/>
</dbReference>
<dbReference type="AlphaFoldDB" id="A0A0E3ZN02"/>
<evidence type="ECO:0000256" key="2">
    <source>
        <dbReference type="ARBA" id="ARBA00022737"/>
    </source>
</evidence>
<organism evidence="10 11">
    <name type="scientific">Polynucleobacter duraquae</name>
    <dbReference type="NCBI Taxonomy" id="1835254"/>
    <lineage>
        <taxon>Bacteria</taxon>
        <taxon>Pseudomonadati</taxon>
        <taxon>Pseudomonadota</taxon>
        <taxon>Betaproteobacteria</taxon>
        <taxon>Burkholderiales</taxon>
        <taxon>Burkholderiaceae</taxon>
        <taxon>Polynucleobacter</taxon>
    </lineage>
</organism>
<dbReference type="GO" id="GO:0097367">
    <property type="term" value="F:carbohydrate derivative binding"/>
    <property type="evidence" value="ECO:0007669"/>
    <property type="project" value="InterPro"/>
</dbReference>
<evidence type="ECO:0000256" key="7">
    <source>
        <dbReference type="PROSITE-ProRule" id="PRU00703"/>
    </source>
</evidence>
<dbReference type="Pfam" id="PF01380">
    <property type="entry name" value="SIS"/>
    <property type="match status" value="1"/>
</dbReference>
<dbReference type="GO" id="GO:0005975">
    <property type="term" value="P:carbohydrate metabolic process"/>
    <property type="evidence" value="ECO:0007669"/>
    <property type="project" value="InterPro"/>
</dbReference>
<dbReference type="Gene3D" id="3.40.50.10490">
    <property type="entry name" value="Glucose-6-phosphate isomerase like protein, domain 1"/>
    <property type="match status" value="1"/>
</dbReference>
<dbReference type="CDD" id="cd04604">
    <property type="entry name" value="CBS_pair_SIS_assoc"/>
    <property type="match status" value="1"/>
</dbReference>
<protein>
    <submittedName>
        <fullName evidence="10">KpsF/GutQ family protein</fullName>
        <ecNumber evidence="10">5.3.1.13</ecNumber>
    </submittedName>
</protein>
<feature type="binding site" evidence="5">
    <location>
        <position position="83"/>
    </location>
    <ligand>
        <name>Zn(2+)</name>
        <dbReference type="ChEBI" id="CHEBI:29105"/>
    </ligand>
</feature>
<evidence type="ECO:0000259" key="9">
    <source>
        <dbReference type="PROSITE" id="PS51464"/>
    </source>
</evidence>
<dbReference type="EMBL" id="CP007501">
    <property type="protein sequence ID" value="AKD26225.1"/>
    <property type="molecule type" value="Genomic_DNA"/>
</dbReference>
<dbReference type="CDD" id="cd05014">
    <property type="entry name" value="SIS_Kpsf"/>
    <property type="match status" value="1"/>
</dbReference>
<feature type="domain" description="CBS" evidence="8">
    <location>
        <begin position="278"/>
        <end position="330"/>
    </location>
</feature>
<dbReference type="PATRIC" id="fig|576611.7.peg.1920"/>
<dbReference type="Proteomes" id="UP000061135">
    <property type="component" value="Chromosome"/>
</dbReference>
<evidence type="ECO:0000256" key="1">
    <source>
        <dbReference type="ARBA" id="ARBA00008165"/>
    </source>
</evidence>
<gene>
    <name evidence="10" type="ORF">CL55_00018920</name>
</gene>
<dbReference type="PROSITE" id="PS51464">
    <property type="entry name" value="SIS"/>
    <property type="match status" value="1"/>
</dbReference>
<dbReference type="Pfam" id="PF00571">
    <property type="entry name" value="CBS"/>
    <property type="match status" value="2"/>
</dbReference>
<dbReference type="FunFam" id="3.40.50.10490:FF:000011">
    <property type="entry name" value="Arabinose 5-phosphate isomerase"/>
    <property type="match status" value="1"/>
</dbReference>
<dbReference type="InterPro" id="IPR004800">
    <property type="entry name" value="KdsD/KpsF-type"/>
</dbReference>
<feature type="site" description="Catalytically relevant" evidence="6">
    <location>
        <position position="153"/>
    </location>
</feature>
<accession>A0A0E3ZN02</accession>
<feature type="site" description="Catalytically relevant" evidence="6">
    <location>
        <position position="60"/>
    </location>
</feature>
<feature type="site" description="Catalytically relevant" evidence="6">
    <location>
        <position position="112"/>
    </location>
</feature>
<dbReference type="InterPro" id="IPR046348">
    <property type="entry name" value="SIS_dom_sf"/>
</dbReference>
<name>A0A0E3ZN02_9BURK</name>
<evidence type="ECO:0000256" key="6">
    <source>
        <dbReference type="PIRSR" id="PIRSR004692-3"/>
    </source>
</evidence>
<dbReference type="GO" id="GO:0019146">
    <property type="term" value="F:arabinose-5-phosphate isomerase activity"/>
    <property type="evidence" value="ECO:0007669"/>
    <property type="project" value="UniProtKB-EC"/>
</dbReference>
<comment type="similarity">
    <text evidence="1 4">Belongs to the SIS family. GutQ/KpsF subfamily.</text>
</comment>
<dbReference type="InterPro" id="IPR000644">
    <property type="entry name" value="CBS_dom"/>
</dbReference>
<dbReference type="EC" id="5.3.1.13" evidence="10"/>
<dbReference type="InterPro" id="IPR001347">
    <property type="entry name" value="SIS_dom"/>
</dbReference>